<dbReference type="Gene3D" id="6.10.280.180">
    <property type="entry name" value="Plasmodium RESA, N-terminal helical domain"/>
    <property type="match status" value="1"/>
</dbReference>
<reference evidence="4 5" key="2">
    <citation type="submission" date="2013-02" db="EMBL/GenBank/DDBJ databases">
        <title>The Genome Sequence of Plasmodium falciparum Vietnam Oak-Knoll (FVO).</title>
        <authorList>
            <consortium name="The Broad Institute Genome Sequencing Platform"/>
            <consortium name="The Broad Institute Genome Sequencing Center for Infectious Disease"/>
            <person name="Neafsey D."/>
            <person name="Cheeseman I."/>
            <person name="Volkman S."/>
            <person name="Adams J."/>
            <person name="Walker B."/>
            <person name="Young S.K."/>
            <person name="Zeng Q."/>
            <person name="Gargeya S."/>
            <person name="Fitzgerald M."/>
            <person name="Haas B."/>
            <person name="Abouelleil A."/>
            <person name="Alvarado L."/>
            <person name="Arachchi H.M."/>
            <person name="Berlin A.M."/>
            <person name="Chapman S.B."/>
            <person name="Dewar J."/>
            <person name="Goldberg J."/>
            <person name="Griggs A."/>
            <person name="Gujja S."/>
            <person name="Hansen M."/>
            <person name="Howarth C."/>
            <person name="Imamovic A."/>
            <person name="Larimer J."/>
            <person name="McCowan C."/>
            <person name="Murphy C."/>
            <person name="Neiman D."/>
            <person name="Pearson M."/>
            <person name="Priest M."/>
            <person name="Roberts A."/>
            <person name="Saif S."/>
            <person name="Shea T."/>
            <person name="Sisk P."/>
            <person name="Sykes S."/>
            <person name="Wortman J."/>
            <person name="Nusbaum C."/>
            <person name="Birren B."/>
        </authorList>
    </citation>
    <scope>NUCLEOTIDE SEQUENCE [LARGE SCALE GENOMIC DNA]</scope>
    <source>
        <strain evidence="5">Vietnam Oak-Knoll (FVO)</strain>
    </source>
</reference>
<dbReference type="PANTHER" id="PTHR36193">
    <property type="entry name" value="PHISTB DOMAIN-CONTAINING RESA-LIKE PROTEIN 1"/>
    <property type="match status" value="1"/>
</dbReference>
<evidence type="ECO:0000256" key="2">
    <source>
        <dbReference type="SAM" id="SignalP"/>
    </source>
</evidence>
<sequence length="348" mass="41068">MYSNCLRHRPHLSLCVFLLVCIFYVFFKEPTAYHKSSSGSCVNSLWSRNLSEPNNSRNSNLYNNKLKSNPYDSKFRNDIYTSRESHNTKESKEKSSLRDGVSRNNASDVSRNHLREPLYKRFEKRNNDPEEQNKLEEERKKGEEEQNKLEEERKKREEEKSNDTFLSNNDTNSNGSTNIDSSELLENDIDEYSDSNDISILEDFNNDINEALNLLSDDEIDDMINNLNDIASFEEMHNIWNELCKSEKYKFLYLIYDLRKLYEELIDDIDDIEEEEEELWETCVFGVGKIQVRASGTYNDLFNNLLSDEYVSKKEFIDFIKECRNRLSLIRSQLKDKCEKKIIDALSN</sequence>
<feature type="chain" id="PRO_5001536033" description="Plasmodium RESA N-terminal domain-containing protein" evidence="2">
    <location>
        <begin position="28"/>
        <end position="348"/>
    </location>
</feature>
<protein>
    <recommendedName>
        <fullName evidence="3">Plasmodium RESA N-terminal domain-containing protein</fullName>
    </recommendedName>
</protein>
<keyword evidence="2" id="KW-0732">Signal</keyword>
<dbReference type="PANTHER" id="PTHR36193:SF23">
    <property type="entry name" value="PHISTB DOMAIN-CONTAINING RESA-LIKE PROTEIN 1"/>
    <property type="match status" value="1"/>
</dbReference>
<name>A0A024VCE0_PLAFA</name>
<feature type="signal peptide" evidence="2">
    <location>
        <begin position="1"/>
        <end position="27"/>
    </location>
</feature>
<organism evidence="4 5">
    <name type="scientific">Plasmodium falciparum Vietnam Oak-Knoll</name>
    <name type="common">FVO</name>
    <dbReference type="NCBI Taxonomy" id="1036723"/>
    <lineage>
        <taxon>Eukaryota</taxon>
        <taxon>Sar</taxon>
        <taxon>Alveolata</taxon>
        <taxon>Apicomplexa</taxon>
        <taxon>Aconoidasida</taxon>
        <taxon>Haemosporida</taxon>
        <taxon>Plasmodiidae</taxon>
        <taxon>Plasmodium</taxon>
        <taxon>Plasmodium (Laverania)</taxon>
    </lineage>
</organism>
<proteinExistence type="predicted"/>
<dbReference type="Pfam" id="PF09687">
    <property type="entry name" value="PRESAN"/>
    <property type="match status" value="1"/>
</dbReference>
<feature type="compositionally biased region" description="Basic and acidic residues" evidence="1">
    <location>
        <begin position="73"/>
        <end position="101"/>
    </location>
</feature>
<dbReference type="InterPro" id="IPR019111">
    <property type="entry name" value="PRESA_N"/>
</dbReference>
<feature type="compositionally biased region" description="Basic and acidic residues" evidence="1">
    <location>
        <begin position="110"/>
        <end position="162"/>
    </location>
</feature>
<evidence type="ECO:0000313" key="5">
    <source>
        <dbReference type="Proteomes" id="UP000030690"/>
    </source>
</evidence>
<reference evidence="4 5" key="1">
    <citation type="submission" date="2013-02" db="EMBL/GenBank/DDBJ databases">
        <title>The Genome Annotation of Plasmodium falciparum Vietnam Oak-Knoll (FVO).</title>
        <authorList>
            <consortium name="The Broad Institute Genome Sequencing Platform"/>
            <consortium name="The Broad Institute Genome Sequencing Center for Infectious Disease"/>
            <person name="Neafsey D."/>
            <person name="Hoffman S."/>
            <person name="Volkman S."/>
            <person name="Rosenthal P."/>
            <person name="Walker B."/>
            <person name="Young S.K."/>
            <person name="Zeng Q."/>
            <person name="Gargeya S."/>
            <person name="Fitzgerald M."/>
            <person name="Haas B."/>
            <person name="Abouelleil A."/>
            <person name="Allen A.W."/>
            <person name="Alvarado L."/>
            <person name="Arachchi H.M."/>
            <person name="Berlin A.M."/>
            <person name="Chapman S.B."/>
            <person name="Gainer-Dewar J."/>
            <person name="Goldberg J."/>
            <person name="Griggs A."/>
            <person name="Gujja S."/>
            <person name="Hansen M."/>
            <person name="Howarth C."/>
            <person name="Imamovic A."/>
            <person name="Ireland A."/>
            <person name="Larimer J."/>
            <person name="McCowan C."/>
            <person name="Murphy C."/>
            <person name="Pearson M."/>
            <person name="Poon T.W."/>
            <person name="Priest M."/>
            <person name="Roberts A."/>
            <person name="Saif S."/>
            <person name="Shea T."/>
            <person name="Sisk P."/>
            <person name="Sykes S."/>
            <person name="Wortman J."/>
            <person name="Nusbaum C."/>
            <person name="Birren B."/>
        </authorList>
    </citation>
    <scope>NUCLEOTIDE SEQUENCE [LARGE SCALE GENOMIC DNA]</scope>
    <source>
        <strain evidence="5">Vietnam Oak-Knoll (FVO)</strain>
    </source>
</reference>
<dbReference type="InterPro" id="IPR006526">
    <property type="entry name" value="Export_prot_PHISTa/b/c"/>
</dbReference>
<accession>A0A024VCE0</accession>
<feature type="domain" description="Plasmodium RESA N-terminal" evidence="3">
    <location>
        <begin position="215"/>
        <end position="338"/>
    </location>
</feature>
<gene>
    <name evidence="4" type="ORF">PFFVO_00861</name>
</gene>
<feature type="compositionally biased region" description="Low complexity" evidence="1">
    <location>
        <begin position="53"/>
        <end position="71"/>
    </location>
</feature>
<dbReference type="EMBL" id="KI925024">
    <property type="protein sequence ID" value="ETW20237.1"/>
    <property type="molecule type" value="Genomic_DNA"/>
</dbReference>
<evidence type="ECO:0000313" key="4">
    <source>
        <dbReference type="EMBL" id="ETW20237.1"/>
    </source>
</evidence>
<dbReference type="Proteomes" id="UP000030690">
    <property type="component" value="Unassembled WGS sequence"/>
</dbReference>
<dbReference type="AlphaFoldDB" id="A0A024VCE0"/>
<dbReference type="OrthoDB" id="378931at2759"/>
<feature type="region of interest" description="Disordered" evidence="1">
    <location>
        <begin position="52"/>
        <end position="184"/>
    </location>
</feature>
<evidence type="ECO:0000259" key="3">
    <source>
        <dbReference type="Pfam" id="PF09687"/>
    </source>
</evidence>
<feature type="compositionally biased region" description="Low complexity" evidence="1">
    <location>
        <begin position="167"/>
        <end position="182"/>
    </location>
</feature>
<dbReference type="InterPro" id="IPR044885">
    <property type="entry name" value="PRESA_N_sf"/>
</dbReference>
<dbReference type="NCBIfam" id="TIGR01639">
    <property type="entry name" value="P_fal_TIGR01639"/>
    <property type="match status" value="1"/>
</dbReference>
<evidence type="ECO:0000256" key="1">
    <source>
        <dbReference type="SAM" id="MobiDB-lite"/>
    </source>
</evidence>